<organism evidence="3 4">
    <name type="scientific">Lepraria neglecta</name>
    <dbReference type="NCBI Taxonomy" id="209136"/>
    <lineage>
        <taxon>Eukaryota</taxon>
        <taxon>Fungi</taxon>
        <taxon>Dikarya</taxon>
        <taxon>Ascomycota</taxon>
        <taxon>Pezizomycotina</taxon>
        <taxon>Lecanoromycetes</taxon>
        <taxon>OSLEUM clade</taxon>
        <taxon>Lecanoromycetidae</taxon>
        <taxon>Lecanorales</taxon>
        <taxon>Lecanorineae</taxon>
        <taxon>Stereocaulaceae</taxon>
        <taxon>Lepraria</taxon>
    </lineage>
</organism>
<dbReference type="Proteomes" id="UP001276659">
    <property type="component" value="Unassembled WGS sequence"/>
</dbReference>
<dbReference type="PANTHER" id="PTHR13490">
    <property type="entry name" value="MITOCHONDRIAL 28S RIBOSOMAL PROTEIN S28"/>
    <property type="match status" value="1"/>
</dbReference>
<dbReference type="EMBL" id="JASNWA010000007">
    <property type="protein sequence ID" value="KAK3173341.1"/>
    <property type="molecule type" value="Genomic_DNA"/>
</dbReference>
<protein>
    <recommendedName>
        <fullName evidence="2">Small ribosomal subunit protein mS35 mitochondrial conserved domain-containing protein</fullName>
    </recommendedName>
</protein>
<dbReference type="GO" id="GO:0032543">
    <property type="term" value="P:mitochondrial translation"/>
    <property type="evidence" value="ECO:0007669"/>
    <property type="project" value="InterPro"/>
</dbReference>
<dbReference type="Pfam" id="PF10213">
    <property type="entry name" value="MRP-S28"/>
    <property type="match status" value="1"/>
</dbReference>
<name>A0AAD9Z8A2_9LECA</name>
<dbReference type="AlphaFoldDB" id="A0AAD9Z8A2"/>
<dbReference type="InterPro" id="IPR039848">
    <property type="entry name" value="Ribosomal_mS35_mt"/>
</dbReference>
<evidence type="ECO:0000313" key="4">
    <source>
        <dbReference type="Proteomes" id="UP001276659"/>
    </source>
</evidence>
<dbReference type="GO" id="GO:0003735">
    <property type="term" value="F:structural constituent of ribosome"/>
    <property type="evidence" value="ECO:0007669"/>
    <property type="project" value="InterPro"/>
</dbReference>
<feature type="domain" description="Small ribosomal subunit protein mS35 mitochondrial conserved" evidence="2">
    <location>
        <begin position="195"/>
        <end position="319"/>
    </location>
</feature>
<evidence type="ECO:0000256" key="1">
    <source>
        <dbReference type="SAM" id="MobiDB-lite"/>
    </source>
</evidence>
<comment type="caution">
    <text evidence="3">The sequence shown here is derived from an EMBL/GenBank/DDBJ whole genome shotgun (WGS) entry which is preliminary data.</text>
</comment>
<dbReference type="InterPro" id="IPR019349">
    <property type="entry name" value="Ribosomal_mS35_mit"/>
</dbReference>
<proteinExistence type="predicted"/>
<reference evidence="3" key="1">
    <citation type="submission" date="2022-11" db="EMBL/GenBank/DDBJ databases">
        <title>Chromosomal genome sequence assembly and mating type (MAT) locus characterization of the leprose asexual lichenized fungus Lepraria neglecta (Nyl.) Erichsen.</title>
        <authorList>
            <person name="Allen J.L."/>
            <person name="Pfeffer B."/>
        </authorList>
    </citation>
    <scope>NUCLEOTIDE SEQUENCE</scope>
    <source>
        <strain evidence="3">Allen 5258</strain>
    </source>
</reference>
<dbReference type="PANTHER" id="PTHR13490:SF0">
    <property type="entry name" value="SMALL RIBOSOMAL SUBUNIT PROTEIN MS35"/>
    <property type="match status" value="1"/>
</dbReference>
<accession>A0AAD9Z8A2</accession>
<gene>
    <name evidence="3" type="ORF">OEA41_006670</name>
</gene>
<keyword evidence="4" id="KW-1185">Reference proteome</keyword>
<feature type="region of interest" description="Disordered" evidence="1">
    <location>
        <begin position="19"/>
        <end position="62"/>
    </location>
</feature>
<sequence length="393" mass="45378">MAATINRLSYIALRHTSRTPARRKPLPIPCPSRQFHISPIHRAREDTDESSEPSGPSKRIREPFKFSINDLDSDQRAAYNALTPEERIQWREEAKQMHDYMTSPEVESILQGEASNAAYETARESPHVEINIPRIKPGLMAMGEVEEQESGEDEEFEGDDITALGHGELEQHREMREYARIAAWEMPLLSKLAKPFSPPSMDSPLRFRYTTYMGETHPASKKIVLEFCTRDLQNLTSLTEAQRIKLIKLVGPRYNPETDIVKMSSEMFETQAQNKRYLGDLVDTLIAEAKNGEDMFEDVPLDFRHHRFKRRAEFPEGWKLNQERMERLEEGRQKRLVGERQREEEGRVVVGSQIIEEAMQALPVRDESKVLLEAQQGRRGKLVKGRGKQRALR</sequence>
<evidence type="ECO:0000313" key="3">
    <source>
        <dbReference type="EMBL" id="KAK3173341.1"/>
    </source>
</evidence>
<dbReference type="GO" id="GO:0005763">
    <property type="term" value="C:mitochondrial small ribosomal subunit"/>
    <property type="evidence" value="ECO:0007669"/>
    <property type="project" value="TreeGrafter"/>
</dbReference>
<evidence type="ECO:0000259" key="2">
    <source>
        <dbReference type="Pfam" id="PF10213"/>
    </source>
</evidence>